<sequence>MSFLYKADPVRGAEWARLFAEKAPDIPFHCWPDYGAAEQVRYLAAWLPPEDMASRFPNVEVVFSVGAGIDQFDFSLLPPHIPVVRMIEPGIADDMVEYVTHAVLAIHRQSHLYARQQREQRWQAHLVKPAASRRIGMLGLGVLGQSVLAKLHDFGFPCVGWSRSARTLEGITCYAGEDELAAFLACSDILICLLPLTESTRGILNRKLFAALPIGAAIINVGRGGHLVEADLLEALDSGRLSSATLDVCETEPLPAGHPFWGRPEIVLTPHIASMTQPAGAVEAVLDNIRRHQAGQSLIGLVDRRRGY</sequence>
<proteinExistence type="predicted"/>
<dbReference type="Proteomes" id="UP001495910">
    <property type="component" value="Unassembled WGS sequence"/>
</dbReference>
<name>A0ABU9PZ01_9BURK</name>
<dbReference type="SUPFAM" id="SSF51735">
    <property type="entry name" value="NAD(P)-binding Rossmann-fold domains"/>
    <property type="match status" value="1"/>
</dbReference>
<evidence type="ECO:0000313" key="5">
    <source>
        <dbReference type="Proteomes" id="UP001495910"/>
    </source>
</evidence>
<dbReference type="Pfam" id="PF02826">
    <property type="entry name" value="2-Hacid_dh_C"/>
    <property type="match status" value="1"/>
</dbReference>
<protein>
    <submittedName>
        <fullName evidence="4">Glyoxylate/hydroxypyruvate reductase A</fullName>
    </submittedName>
</protein>
<dbReference type="PANTHER" id="PTHR43333:SF1">
    <property type="entry name" value="D-ISOMER SPECIFIC 2-HYDROXYACID DEHYDROGENASE NAD-BINDING DOMAIN-CONTAINING PROTEIN"/>
    <property type="match status" value="1"/>
</dbReference>
<feature type="domain" description="D-isomer specific 2-hydroxyacid dehydrogenase NAD-binding" evidence="3">
    <location>
        <begin position="102"/>
        <end position="273"/>
    </location>
</feature>
<dbReference type="InterPro" id="IPR006140">
    <property type="entry name" value="D-isomer_DH_NAD-bd"/>
</dbReference>
<evidence type="ECO:0000259" key="3">
    <source>
        <dbReference type="Pfam" id="PF02826"/>
    </source>
</evidence>
<dbReference type="InterPro" id="IPR036291">
    <property type="entry name" value="NAD(P)-bd_dom_sf"/>
</dbReference>
<evidence type="ECO:0000256" key="2">
    <source>
        <dbReference type="ARBA" id="ARBA00023027"/>
    </source>
</evidence>
<accession>A0ABU9PZ01</accession>
<evidence type="ECO:0000256" key="1">
    <source>
        <dbReference type="ARBA" id="ARBA00023002"/>
    </source>
</evidence>
<dbReference type="Gene3D" id="3.40.50.720">
    <property type="entry name" value="NAD(P)-binding Rossmann-like Domain"/>
    <property type="match status" value="2"/>
</dbReference>
<keyword evidence="1" id="KW-0560">Oxidoreductase</keyword>
<keyword evidence="2" id="KW-0520">NAD</keyword>
<gene>
    <name evidence="4" type="ORF">V8G57_17825</name>
</gene>
<dbReference type="CDD" id="cd12164">
    <property type="entry name" value="GDH_like_2"/>
    <property type="match status" value="1"/>
</dbReference>
<keyword evidence="5" id="KW-1185">Reference proteome</keyword>
<dbReference type="RefSeq" id="WP_342830518.1">
    <property type="nucleotide sequence ID" value="NZ_JBANDC010000013.1"/>
</dbReference>
<organism evidence="4 5">
    <name type="scientific">Collimonas rhizosphaerae</name>
    <dbReference type="NCBI Taxonomy" id="3126357"/>
    <lineage>
        <taxon>Bacteria</taxon>
        <taxon>Pseudomonadati</taxon>
        <taxon>Pseudomonadota</taxon>
        <taxon>Betaproteobacteria</taxon>
        <taxon>Burkholderiales</taxon>
        <taxon>Oxalobacteraceae</taxon>
        <taxon>Collimonas</taxon>
    </lineage>
</organism>
<dbReference type="EMBL" id="JBANDC010000013">
    <property type="protein sequence ID" value="MEM4989253.1"/>
    <property type="molecule type" value="Genomic_DNA"/>
</dbReference>
<dbReference type="PANTHER" id="PTHR43333">
    <property type="entry name" value="2-HACID_DH_C DOMAIN-CONTAINING PROTEIN"/>
    <property type="match status" value="1"/>
</dbReference>
<comment type="caution">
    <text evidence="4">The sequence shown here is derived from an EMBL/GenBank/DDBJ whole genome shotgun (WGS) entry which is preliminary data.</text>
</comment>
<reference evidence="4 5" key="1">
    <citation type="submission" date="2024-02" db="EMBL/GenBank/DDBJ databases">
        <title>Draft genome sequence of Collimonas sp. strain H4R21, an effective mineral-weathering bacterial strain isolated from the beech rhizosphere.</title>
        <authorList>
            <person name="Morin E."/>
            <person name="Uroz S."/>
            <person name="Leveau J.H.J."/>
            <person name="Kumar R."/>
            <person name="Rey M.W."/>
            <person name="Pham J."/>
        </authorList>
    </citation>
    <scope>NUCLEOTIDE SEQUENCE [LARGE SCALE GENOMIC DNA]</scope>
    <source>
        <strain evidence="4 5">H4R21</strain>
    </source>
</reference>
<evidence type="ECO:0000313" key="4">
    <source>
        <dbReference type="EMBL" id="MEM4989253.1"/>
    </source>
</evidence>